<evidence type="ECO:0000313" key="2">
    <source>
        <dbReference type="EMBL" id="MCG3420037.1"/>
    </source>
</evidence>
<keyword evidence="1" id="KW-1133">Transmembrane helix</keyword>
<dbReference type="EMBL" id="JAIFZM010000010">
    <property type="protein sequence ID" value="MCG3420037.1"/>
    <property type="molecule type" value="Genomic_DNA"/>
</dbReference>
<comment type="caution">
    <text evidence="2">The sequence shown here is derived from an EMBL/GenBank/DDBJ whole genome shotgun (WGS) entry which is preliminary data.</text>
</comment>
<dbReference type="RefSeq" id="WP_238020452.1">
    <property type="nucleotide sequence ID" value="NZ_JAIFZM010000010.1"/>
</dbReference>
<proteinExistence type="predicted"/>
<reference evidence="2 3" key="1">
    <citation type="journal article" date="2022" name="Evol. Bioinform. Online">
        <title>Draft Genome Sequence of Oceanobacillus jordanicus Strain GSFE11, a Halotolerant Plant Growth-Promoting Bacterial Endophyte Isolated From the Jordan Valley.</title>
        <authorList>
            <person name="Alhindi T."/>
            <person name="Albdaiwi R."/>
        </authorList>
    </citation>
    <scope>NUCLEOTIDE SEQUENCE [LARGE SCALE GENOMIC DNA]</scope>
    <source>
        <strain evidence="2 3">GSFE11</strain>
    </source>
</reference>
<keyword evidence="1" id="KW-0472">Membrane</keyword>
<dbReference type="Proteomes" id="UP001199631">
    <property type="component" value="Unassembled WGS sequence"/>
</dbReference>
<evidence type="ECO:0000256" key="1">
    <source>
        <dbReference type="SAM" id="Phobius"/>
    </source>
</evidence>
<gene>
    <name evidence="2" type="ORF">K3T81_12830</name>
</gene>
<dbReference type="AlphaFoldDB" id="A0AAW5B761"/>
<protein>
    <submittedName>
        <fullName evidence="2">Uncharacterized protein</fullName>
    </submittedName>
</protein>
<feature type="transmembrane region" description="Helical" evidence="1">
    <location>
        <begin position="15"/>
        <end position="45"/>
    </location>
</feature>
<name>A0AAW5B761_9BACI</name>
<evidence type="ECO:0000313" key="3">
    <source>
        <dbReference type="Proteomes" id="UP001199631"/>
    </source>
</evidence>
<sequence length="55" mass="5840">MAEAVERKNDTSALWMGWIGIVAGVISFFAFPLILGAIAIILGIITACSKAKAWC</sequence>
<keyword evidence="3" id="KW-1185">Reference proteome</keyword>
<keyword evidence="1" id="KW-0812">Transmembrane</keyword>
<organism evidence="2 3">
    <name type="scientific">Oceanobacillus jordanicus</name>
    <dbReference type="NCBI Taxonomy" id="2867266"/>
    <lineage>
        <taxon>Bacteria</taxon>
        <taxon>Bacillati</taxon>
        <taxon>Bacillota</taxon>
        <taxon>Bacilli</taxon>
        <taxon>Bacillales</taxon>
        <taxon>Bacillaceae</taxon>
        <taxon>Oceanobacillus</taxon>
    </lineage>
</organism>
<accession>A0AAW5B761</accession>